<gene>
    <name evidence="1" type="ORF">C4N26_11465</name>
</gene>
<dbReference type="AlphaFoldDB" id="A0A329TVN7"/>
<protein>
    <submittedName>
        <fullName evidence="1">Uncharacterized protein</fullName>
    </submittedName>
</protein>
<accession>A0A329TVN7</accession>
<organism evidence="1 2">
    <name type="scientific">Faecalibacterium prausnitzii</name>
    <dbReference type="NCBI Taxonomy" id="853"/>
    <lineage>
        <taxon>Bacteria</taxon>
        <taxon>Bacillati</taxon>
        <taxon>Bacillota</taxon>
        <taxon>Clostridia</taxon>
        <taxon>Eubacteriales</taxon>
        <taxon>Oscillospiraceae</taxon>
        <taxon>Faecalibacterium</taxon>
    </lineage>
</organism>
<evidence type="ECO:0000313" key="1">
    <source>
        <dbReference type="EMBL" id="RAW53349.1"/>
    </source>
</evidence>
<name>A0A329TVN7_9FIRM</name>
<dbReference type="OrthoDB" id="361412at2"/>
<dbReference type="RefSeq" id="WP_087180046.1">
    <property type="nucleotide sequence ID" value="NZ_PRLB01000012.1"/>
</dbReference>
<reference evidence="1 2" key="1">
    <citation type="submission" date="2018-02" db="EMBL/GenBank/DDBJ databases">
        <title>Complete genome sequencing of Faecalibacterium prausnitzii strains isolated from the human gut.</title>
        <authorList>
            <person name="Fitzgerald B.C."/>
            <person name="Shkoporov A.N."/>
            <person name="Ross P.R."/>
            <person name="Hill C."/>
        </authorList>
    </citation>
    <scope>NUCLEOTIDE SEQUENCE [LARGE SCALE GENOMIC DNA]</scope>
    <source>
        <strain evidence="1 2">APC942/32-1</strain>
    </source>
</reference>
<sequence>MTTQLYLQKAEMQLSRGLEEKALESLLSALACQNRDTVSETQTRCLLGEYQFVHQQYVQAQEQFSWISDRAEQLEHDYDDLLNEEIREAEVLLGIMQRFGLCSER</sequence>
<dbReference type="EMBL" id="PRLB01000012">
    <property type="protein sequence ID" value="RAW53349.1"/>
    <property type="molecule type" value="Genomic_DNA"/>
</dbReference>
<evidence type="ECO:0000313" key="2">
    <source>
        <dbReference type="Proteomes" id="UP000251144"/>
    </source>
</evidence>
<dbReference type="Proteomes" id="UP000251144">
    <property type="component" value="Unassembled WGS sequence"/>
</dbReference>
<comment type="caution">
    <text evidence="1">The sequence shown here is derived from an EMBL/GenBank/DDBJ whole genome shotgun (WGS) entry which is preliminary data.</text>
</comment>
<proteinExistence type="predicted"/>